<proteinExistence type="predicted"/>
<sequence>MVVGPRTHGYQGLMLGSIGSRLLQRSGRPELIAR</sequence>
<reference evidence="1 2" key="1">
    <citation type="submission" date="2020-08" db="EMBL/GenBank/DDBJ databases">
        <title>Sequencing the genomes of 1000 actinobacteria strains.</title>
        <authorList>
            <person name="Klenk H.-P."/>
        </authorList>
    </citation>
    <scope>NUCLEOTIDE SEQUENCE [LARGE SCALE GENOMIC DNA]</scope>
    <source>
        <strain evidence="1 2">DSM 45518</strain>
    </source>
</reference>
<dbReference type="EMBL" id="JACHMF010000001">
    <property type="protein sequence ID" value="MBB4692030.1"/>
    <property type="molecule type" value="Genomic_DNA"/>
</dbReference>
<name>A0A7W7CRL9_9ACTN</name>
<protein>
    <submittedName>
        <fullName evidence="1">Uncharacterized protein</fullName>
    </submittedName>
</protein>
<keyword evidence="2" id="KW-1185">Reference proteome</keyword>
<evidence type="ECO:0000313" key="1">
    <source>
        <dbReference type="EMBL" id="MBB4692030.1"/>
    </source>
</evidence>
<accession>A0A7W7CRL9</accession>
<gene>
    <name evidence="1" type="ORF">BKA14_002178</name>
</gene>
<evidence type="ECO:0000313" key="2">
    <source>
        <dbReference type="Proteomes" id="UP000542742"/>
    </source>
</evidence>
<comment type="caution">
    <text evidence="1">The sequence shown here is derived from an EMBL/GenBank/DDBJ whole genome shotgun (WGS) entry which is preliminary data.</text>
</comment>
<dbReference type="Proteomes" id="UP000542742">
    <property type="component" value="Unassembled WGS sequence"/>
</dbReference>
<dbReference type="AlphaFoldDB" id="A0A7W7CRL9"/>
<organism evidence="1 2">
    <name type="scientific">Paractinoplanes abujensis</name>
    <dbReference type="NCBI Taxonomy" id="882441"/>
    <lineage>
        <taxon>Bacteria</taxon>
        <taxon>Bacillati</taxon>
        <taxon>Actinomycetota</taxon>
        <taxon>Actinomycetes</taxon>
        <taxon>Micromonosporales</taxon>
        <taxon>Micromonosporaceae</taxon>
        <taxon>Paractinoplanes</taxon>
    </lineage>
</organism>